<dbReference type="Gene3D" id="3.90.1200.10">
    <property type="match status" value="1"/>
</dbReference>
<keyword evidence="3" id="KW-1185">Reference proteome</keyword>
<evidence type="ECO:0000313" key="2">
    <source>
        <dbReference type="EMBL" id="SMF39059.1"/>
    </source>
</evidence>
<organism evidence="2 3">
    <name type="scientific">Tistlia consotensis USBA 355</name>
    <dbReference type="NCBI Taxonomy" id="560819"/>
    <lineage>
        <taxon>Bacteria</taxon>
        <taxon>Pseudomonadati</taxon>
        <taxon>Pseudomonadota</taxon>
        <taxon>Alphaproteobacteria</taxon>
        <taxon>Rhodospirillales</taxon>
        <taxon>Rhodovibrionaceae</taxon>
        <taxon>Tistlia</taxon>
    </lineage>
</organism>
<dbReference type="SUPFAM" id="SSF56112">
    <property type="entry name" value="Protein kinase-like (PK-like)"/>
    <property type="match status" value="1"/>
</dbReference>
<evidence type="ECO:0000313" key="3">
    <source>
        <dbReference type="Proteomes" id="UP000192917"/>
    </source>
</evidence>
<keyword evidence="2" id="KW-0808">Transferase</keyword>
<accession>A0A1Y6C2Z8</accession>
<reference evidence="2 3" key="1">
    <citation type="submission" date="2017-04" db="EMBL/GenBank/DDBJ databases">
        <authorList>
            <person name="Afonso C.L."/>
            <person name="Miller P.J."/>
            <person name="Scott M.A."/>
            <person name="Spackman E."/>
            <person name="Goraichik I."/>
            <person name="Dimitrov K.M."/>
            <person name="Suarez D.L."/>
            <person name="Swayne D.E."/>
        </authorList>
    </citation>
    <scope>NUCLEOTIDE SEQUENCE [LARGE SCALE GENOMIC DNA]</scope>
    <source>
        <strain evidence="2 3">USBA 355</strain>
    </source>
</reference>
<keyword evidence="2" id="KW-0418">Kinase</keyword>
<evidence type="ECO:0000259" key="1">
    <source>
        <dbReference type="Pfam" id="PF01636"/>
    </source>
</evidence>
<gene>
    <name evidence="2" type="ORF">SAMN05428998_113107</name>
</gene>
<proteinExistence type="predicted"/>
<dbReference type="Pfam" id="PF01636">
    <property type="entry name" value="APH"/>
    <property type="match status" value="1"/>
</dbReference>
<dbReference type="Proteomes" id="UP000192917">
    <property type="component" value="Unassembled WGS sequence"/>
</dbReference>
<sequence length="351" mass="37495">MLDLDRLAEALAGEPRYGGRPLAPLTDKGLAHDHVRLPGSGLLLRIPKQSQFGYAAADNLAYQAACFERVAASGHGPRLDGVIAPGPGLPMGALAVEEIAGRPAVLPSDLPALAEALAAVHALGLPPADKRPPLEDHEDPVAGALAEIRFQAGYLGRAEDLDLETARLLRAELAWAEAFAAEAAGHAQPRRLVLTDTHPGNFLVRPDGRAVIVDLEKALYGAPAIDLAHATVFTSTTWDLESRAELTVEEVAGFYQRYLEAAGPEAAGSLRPWLLPLRRILALRALTWCVLWSVEHRRERRDLAASAGRDWAAGRSDEALIAHVAGRVAEYLRPATVEAMGREAAALGQLL</sequence>
<dbReference type="RefSeq" id="WP_085123783.1">
    <property type="nucleotide sequence ID" value="NZ_FWZX01000013.1"/>
</dbReference>
<dbReference type="GO" id="GO:0016301">
    <property type="term" value="F:kinase activity"/>
    <property type="evidence" value="ECO:0007669"/>
    <property type="project" value="UniProtKB-KW"/>
</dbReference>
<feature type="domain" description="Aminoglycoside phosphotransferase" evidence="1">
    <location>
        <begin position="42"/>
        <end position="271"/>
    </location>
</feature>
<dbReference type="STRING" id="560819.SAMN05428998_113107"/>
<dbReference type="AlphaFoldDB" id="A0A1Y6C2Z8"/>
<dbReference type="InterPro" id="IPR011009">
    <property type="entry name" value="Kinase-like_dom_sf"/>
</dbReference>
<dbReference type="InterPro" id="IPR002575">
    <property type="entry name" value="Aminoglycoside_PTrfase"/>
</dbReference>
<dbReference type="EMBL" id="FWZX01000013">
    <property type="protein sequence ID" value="SMF39059.1"/>
    <property type="molecule type" value="Genomic_DNA"/>
</dbReference>
<name>A0A1Y6C2Z8_9PROT</name>
<protein>
    <submittedName>
        <fullName evidence="2">Predicted kinase, aminoglycoside phosphotransferase (APT) family</fullName>
    </submittedName>
</protein>